<dbReference type="Gene3D" id="3.10.450.50">
    <property type="match status" value="1"/>
</dbReference>
<evidence type="ECO:0000313" key="3">
    <source>
        <dbReference type="Proteomes" id="UP000831327"/>
    </source>
</evidence>
<dbReference type="InterPro" id="IPR032710">
    <property type="entry name" value="NTF2-like_dom_sf"/>
</dbReference>
<dbReference type="InterPro" id="IPR037401">
    <property type="entry name" value="SnoaL-like"/>
</dbReference>
<dbReference type="SUPFAM" id="SSF54427">
    <property type="entry name" value="NTF2-like"/>
    <property type="match status" value="1"/>
</dbReference>
<proteinExistence type="predicted"/>
<sequence>MHLPLPIQRYFDADDRNDCEALLMAFAPDAVVTDEGRTHTGRQAIEAWWRDAKARAQHRNEPIAAVETGDTTEVRARVSGQFPGSPVTLTFAFLLKGGRIAGLEIRA</sequence>
<dbReference type="Pfam" id="PF12680">
    <property type="entry name" value="SnoaL_2"/>
    <property type="match status" value="1"/>
</dbReference>
<keyword evidence="3" id="KW-1185">Reference proteome</keyword>
<feature type="domain" description="SnoaL-like" evidence="1">
    <location>
        <begin position="7"/>
        <end position="101"/>
    </location>
</feature>
<dbReference type="EMBL" id="AP025637">
    <property type="protein sequence ID" value="BDG74306.1"/>
    <property type="molecule type" value="Genomic_DNA"/>
</dbReference>
<protein>
    <recommendedName>
        <fullName evidence="1">SnoaL-like domain-containing protein</fullName>
    </recommendedName>
</protein>
<name>A0ABM7Y8K0_9PROT</name>
<reference evidence="2 3" key="1">
    <citation type="journal article" date="2016" name="Microbes Environ.">
        <title>Phylogenetically diverse aerobic anoxygenic phototrophic bacteria isolated from epilithic biofilms in Tama river, Japan.</title>
        <authorList>
            <person name="Hirose S."/>
            <person name="Matsuura K."/>
            <person name="Haruta S."/>
        </authorList>
    </citation>
    <scope>NUCLEOTIDE SEQUENCE [LARGE SCALE GENOMIC DNA]</scope>
    <source>
        <strain evidence="2 3">S08</strain>
    </source>
</reference>
<gene>
    <name evidence="2" type="ORF">Rmf_42350</name>
</gene>
<evidence type="ECO:0000313" key="2">
    <source>
        <dbReference type="EMBL" id="BDG74306.1"/>
    </source>
</evidence>
<dbReference type="RefSeq" id="WP_244408490.1">
    <property type="nucleotide sequence ID" value="NZ_AP025637.1"/>
</dbReference>
<accession>A0ABM7Y8K0</accession>
<evidence type="ECO:0000259" key="1">
    <source>
        <dbReference type="Pfam" id="PF12680"/>
    </source>
</evidence>
<dbReference type="Proteomes" id="UP000831327">
    <property type="component" value="Chromosome"/>
</dbReference>
<organism evidence="2 3">
    <name type="scientific">Roseomonas fluvialis</name>
    <dbReference type="NCBI Taxonomy" id="1750527"/>
    <lineage>
        <taxon>Bacteria</taxon>
        <taxon>Pseudomonadati</taxon>
        <taxon>Pseudomonadota</taxon>
        <taxon>Alphaproteobacteria</taxon>
        <taxon>Acetobacterales</taxon>
        <taxon>Roseomonadaceae</taxon>
        <taxon>Roseomonas</taxon>
    </lineage>
</organism>